<dbReference type="SUPFAM" id="SSF53850">
    <property type="entry name" value="Periplasmic binding protein-like II"/>
    <property type="match status" value="1"/>
</dbReference>
<evidence type="ECO:0000256" key="1">
    <source>
        <dbReference type="ARBA" id="ARBA00009437"/>
    </source>
</evidence>
<dbReference type="EMBL" id="PZFK01000005">
    <property type="protein sequence ID" value="PTI30441.1"/>
    <property type="molecule type" value="Genomic_DNA"/>
</dbReference>
<dbReference type="Proteomes" id="UP000241209">
    <property type="component" value="Unassembled WGS sequence"/>
</dbReference>
<evidence type="ECO:0000259" key="5">
    <source>
        <dbReference type="PROSITE" id="PS50931"/>
    </source>
</evidence>
<dbReference type="SUPFAM" id="SSF46785">
    <property type="entry name" value="Winged helix' DNA-binding domain"/>
    <property type="match status" value="1"/>
</dbReference>
<protein>
    <submittedName>
        <fullName evidence="6">LysR family transcriptional regulator</fullName>
    </submittedName>
</protein>
<dbReference type="InterPro" id="IPR000847">
    <property type="entry name" value="LysR_HTH_N"/>
</dbReference>
<keyword evidence="3" id="KW-0238">DNA-binding</keyword>
<dbReference type="InterPro" id="IPR036390">
    <property type="entry name" value="WH_DNA-bd_sf"/>
</dbReference>
<dbReference type="Pfam" id="PF00126">
    <property type="entry name" value="HTH_1"/>
    <property type="match status" value="1"/>
</dbReference>
<dbReference type="PANTHER" id="PTHR30126:SF100">
    <property type="entry name" value="LYSR-FAMILY TRANSCRIPTIONAL REGULATOR"/>
    <property type="match status" value="1"/>
</dbReference>
<dbReference type="InterPro" id="IPR036388">
    <property type="entry name" value="WH-like_DNA-bd_sf"/>
</dbReference>
<dbReference type="PRINTS" id="PR00039">
    <property type="entry name" value="HTHLYSR"/>
</dbReference>
<evidence type="ECO:0000256" key="2">
    <source>
        <dbReference type="ARBA" id="ARBA00023015"/>
    </source>
</evidence>
<evidence type="ECO:0000256" key="4">
    <source>
        <dbReference type="ARBA" id="ARBA00023163"/>
    </source>
</evidence>
<sequence>MNINFIKTFLVASETKNISKTASLLNYSQSTVSGHIEKLENELGVLLFHRKKYGVELTNEGLTYVRYAQNIIDSHIEFQKEVRGLYNHSESLVVNMQESQYIYKYAQKISEWIINNPHVNITFKTAHSNFYIKEELSNKETDISLITDEHIINNTLNNIPISEDQLVLVTNCQLPSFQFNDIENSTLLVTEKGCSYREQMERILFKNNITPMQKIEFIGIESLLQHIKNFGGIALLPQFVVAQELNNHHLFLVPLDYKFATLKTNLLYNSNTRKQSVFSFIENVFSLEGELK</sequence>
<dbReference type="InterPro" id="IPR005119">
    <property type="entry name" value="LysR_subst-bd"/>
</dbReference>
<feature type="domain" description="HTH lysR-type" evidence="5">
    <location>
        <begin position="1"/>
        <end position="58"/>
    </location>
</feature>
<evidence type="ECO:0000313" key="7">
    <source>
        <dbReference type="Proteomes" id="UP000241209"/>
    </source>
</evidence>
<comment type="caution">
    <text evidence="6">The sequence shown here is derived from an EMBL/GenBank/DDBJ whole genome shotgun (WGS) entry which is preliminary data.</text>
</comment>
<gene>
    <name evidence="6" type="ORF">BU072_03290</name>
</gene>
<dbReference type="GO" id="GO:0003700">
    <property type="term" value="F:DNA-binding transcription factor activity"/>
    <property type="evidence" value="ECO:0007669"/>
    <property type="project" value="InterPro"/>
</dbReference>
<keyword evidence="2" id="KW-0805">Transcription regulation</keyword>
<dbReference type="GO" id="GO:0000976">
    <property type="term" value="F:transcription cis-regulatory region binding"/>
    <property type="evidence" value="ECO:0007669"/>
    <property type="project" value="TreeGrafter"/>
</dbReference>
<dbReference type="Pfam" id="PF03466">
    <property type="entry name" value="LysR_substrate"/>
    <property type="match status" value="1"/>
</dbReference>
<keyword evidence="4" id="KW-0804">Transcription</keyword>
<organism evidence="6 7">
    <name type="scientific">Mammaliicoccus vitulinus</name>
    <dbReference type="NCBI Taxonomy" id="71237"/>
    <lineage>
        <taxon>Bacteria</taxon>
        <taxon>Bacillati</taxon>
        <taxon>Bacillota</taxon>
        <taxon>Bacilli</taxon>
        <taxon>Bacillales</taxon>
        <taxon>Staphylococcaceae</taxon>
        <taxon>Mammaliicoccus</taxon>
    </lineage>
</organism>
<dbReference type="OrthoDB" id="9803735at2"/>
<accession>A0A2T4PVG1</accession>
<dbReference type="PANTHER" id="PTHR30126">
    <property type="entry name" value="HTH-TYPE TRANSCRIPTIONAL REGULATOR"/>
    <property type="match status" value="1"/>
</dbReference>
<dbReference type="CDD" id="cd05466">
    <property type="entry name" value="PBP2_LTTR_substrate"/>
    <property type="match status" value="1"/>
</dbReference>
<evidence type="ECO:0000256" key="3">
    <source>
        <dbReference type="ARBA" id="ARBA00023125"/>
    </source>
</evidence>
<dbReference type="RefSeq" id="WP_107556733.1">
    <property type="nucleotide sequence ID" value="NZ_CANQVP010000110.1"/>
</dbReference>
<dbReference type="Gene3D" id="1.10.10.10">
    <property type="entry name" value="Winged helix-like DNA-binding domain superfamily/Winged helix DNA-binding domain"/>
    <property type="match status" value="1"/>
</dbReference>
<dbReference type="PROSITE" id="PS50931">
    <property type="entry name" value="HTH_LYSR"/>
    <property type="match status" value="1"/>
</dbReference>
<comment type="similarity">
    <text evidence="1">Belongs to the LysR transcriptional regulatory family.</text>
</comment>
<evidence type="ECO:0000313" key="6">
    <source>
        <dbReference type="EMBL" id="PTI30441.1"/>
    </source>
</evidence>
<name>A0A2T4PVG1_9STAP</name>
<proteinExistence type="inferred from homology"/>
<dbReference type="AlphaFoldDB" id="A0A2T4PVG1"/>
<dbReference type="STRING" id="1167632.GCA_000286335_02034"/>
<reference evidence="6 7" key="1">
    <citation type="journal article" date="2016" name="Front. Microbiol.">
        <title>Comprehensive Phylogenetic Analysis of Bovine Non-aureus Staphylococci Species Based on Whole-Genome Sequencing.</title>
        <authorList>
            <person name="Naushad S."/>
            <person name="Barkema H.W."/>
            <person name="Luby C."/>
            <person name="Condas L.A."/>
            <person name="Nobrega D.B."/>
            <person name="Carson D.A."/>
            <person name="De Buck J."/>
        </authorList>
    </citation>
    <scope>NUCLEOTIDE SEQUENCE [LARGE SCALE GENOMIC DNA]</scope>
    <source>
        <strain evidence="6 7">SNUC 2204</strain>
    </source>
</reference>
<dbReference type="Gene3D" id="3.40.190.290">
    <property type="match status" value="1"/>
</dbReference>